<dbReference type="EMBL" id="DSMG01000084">
    <property type="protein sequence ID" value="HDX31504.1"/>
    <property type="molecule type" value="Genomic_DNA"/>
</dbReference>
<feature type="domain" description="MGS-like" evidence="11">
    <location>
        <begin position="1"/>
        <end position="145"/>
    </location>
</feature>
<dbReference type="InterPro" id="IPR036914">
    <property type="entry name" value="MGS-like_dom_sf"/>
</dbReference>
<evidence type="ECO:0000256" key="2">
    <source>
        <dbReference type="ARBA" id="ARBA00004954"/>
    </source>
</evidence>
<dbReference type="GO" id="GO:0005829">
    <property type="term" value="C:cytosol"/>
    <property type="evidence" value="ECO:0007669"/>
    <property type="project" value="TreeGrafter"/>
</dbReference>
<evidence type="ECO:0000256" key="6">
    <source>
        <dbReference type="ARBA" id="ARBA00022801"/>
    </source>
</evidence>
<dbReference type="Gene3D" id="3.40.140.20">
    <property type="match status" value="2"/>
</dbReference>
<gene>
    <name evidence="10 12" type="primary">purH</name>
    <name evidence="12" type="ORF">ENQ20_08410</name>
</gene>
<dbReference type="Pfam" id="PF01808">
    <property type="entry name" value="AICARFT_IMPCHas"/>
    <property type="match status" value="1"/>
</dbReference>
<comment type="catalytic activity">
    <reaction evidence="9 10">
        <text>IMP + H2O = 5-formamido-1-(5-phospho-D-ribosyl)imidazole-4-carboxamide</text>
        <dbReference type="Rhea" id="RHEA:18445"/>
        <dbReference type="ChEBI" id="CHEBI:15377"/>
        <dbReference type="ChEBI" id="CHEBI:58053"/>
        <dbReference type="ChEBI" id="CHEBI:58467"/>
        <dbReference type="EC" id="3.5.4.10"/>
    </reaction>
</comment>
<dbReference type="PANTHER" id="PTHR11692">
    <property type="entry name" value="BIFUNCTIONAL PURINE BIOSYNTHESIS PROTEIN PURH"/>
    <property type="match status" value="1"/>
</dbReference>
<dbReference type="UniPathway" id="UPA00074">
    <property type="reaction ID" value="UER00133"/>
</dbReference>
<dbReference type="SUPFAM" id="SSF52335">
    <property type="entry name" value="Methylglyoxal synthase-like"/>
    <property type="match status" value="1"/>
</dbReference>
<accession>A0A7C1JCS0</accession>
<dbReference type="NCBIfam" id="TIGR00355">
    <property type="entry name" value="purH"/>
    <property type="match status" value="1"/>
</dbReference>
<comment type="similarity">
    <text evidence="3 10">Belongs to the PurH family.</text>
</comment>
<dbReference type="InterPro" id="IPR016193">
    <property type="entry name" value="Cytidine_deaminase-like"/>
</dbReference>
<keyword evidence="5 10" id="KW-0658">Purine biosynthesis</keyword>
<dbReference type="SMART" id="SM00798">
    <property type="entry name" value="AICARFT_IMPCHas"/>
    <property type="match status" value="1"/>
</dbReference>
<evidence type="ECO:0000256" key="3">
    <source>
        <dbReference type="ARBA" id="ARBA00007667"/>
    </source>
</evidence>
<evidence type="ECO:0000256" key="9">
    <source>
        <dbReference type="ARBA" id="ARBA00050687"/>
    </source>
</evidence>
<dbReference type="InterPro" id="IPR002695">
    <property type="entry name" value="PurH-like"/>
</dbReference>
<sequence>MASFRALLSVSDKTGLEAFAQKLVAAGGELIASGGTAGRLMEAGVPVLQVEDVTGFPEILGGRVKTLHPAIHGGILARRTAHHLEELAQHNIRPIDLVVVNLYPFQKTIAQPNVSLATAIEEIDIGGVALLRAAAKNHEAVTVVCDPADYDAVAEALASGGVNSRLRRTLAVKAFQHTAAYDAAIAAYLAEQFGEDRPPATAEPSVLPAELHLDLTLIQRNRYGENPHQQGGLYGYKGDTQAFEVLHGKEMSYNNWLDLDAAWMAAQDFPDPTAAIIKHGNPCGLASAETLEEAYEKALAADPVSAFGGILAVNRTLDAATAQRAAELFLEVVAAPAYEAEALTILKRKKNVRILLYTGALIRPLSLRSIVGGVLMQELDRSEEDMNPTNWRVVTQRQPTPAQLADLAFAWRVARHVKSNAIVYAHNRATVGIGAGQMSRIDSVMMAGHKAGERSRGAVMASDAFFPFPDGIEAAAKHGITAVVQPGGSMRDEEVIATADQLGLVMCFTGVRHFRH</sequence>
<dbReference type="PANTHER" id="PTHR11692:SF0">
    <property type="entry name" value="BIFUNCTIONAL PURINE BIOSYNTHESIS PROTEIN ATIC"/>
    <property type="match status" value="1"/>
</dbReference>
<keyword evidence="7 10" id="KW-0511">Multifunctional enzyme</keyword>
<dbReference type="EC" id="3.5.4.10" evidence="10"/>
<reference evidence="12" key="1">
    <citation type="journal article" date="2020" name="mSystems">
        <title>Genome- and Community-Level Interaction Insights into Carbon Utilization and Element Cycling Functions of Hydrothermarchaeota in Hydrothermal Sediment.</title>
        <authorList>
            <person name="Zhou Z."/>
            <person name="Liu Y."/>
            <person name="Xu W."/>
            <person name="Pan J."/>
            <person name="Luo Z.H."/>
            <person name="Li M."/>
        </authorList>
    </citation>
    <scope>NUCLEOTIDE SEQUENCE [LARGE SCALE GENOMIC DNA]</scope>
    <source>
        <strain evidence="12">SpSt-289</strain>
    </source>
</reference>
<evidence type="ECO:0000256" key="5">
    <source>
        <dbReference type="ARBA" id="ARBA00022755"/>
    </source>
</evidence>
<evidence type="ECO:0000313" key="12">
    <source>
        <dbReference type="EMBL" id="HDX31504.1"/>
    </source>
</evidence>
<dbReference type="NCBIfam" id="NF002049">
    <property type="entry name" value="PRK00881.1"/>
    <property type="match status" value="1"/>
</dbReference>
<dbReference type="FunFam" id="3.40.140.20:FF:000001">
    <property type="entry name" value="Bifunctional purine biosynthesis protein PurH"/>
    <property type="match status" value="1"/>
</dbReference>
<evidence type="ECO:0000256" key="4">
    <source>
        <dbReference type="ARBA" id="ARBA00022679"/>
    </source>
</evidence>
<dbReference type="SUPFAM" id="SSF53927">
    <property type="entry name" value="Cytidine deaminase-like"/>
    <property type="match status" value="1"/>
</dbReference>
<evidence type="ECO:0000256" key="10">
    <source>
        <dbReference type="HAMAP-Rule" id="MF_00139"/>
    </source>
</evidence>
<evidence type="ECO:0000256" key="7">
    <source>
        <dbReference type="ARBA" id="ARBA00023268"/>
    </source>
</evidence>
<dbReference type="SMART" id="SM00851">
    <property type="entry name" value="MGS"/>
    <property type="match status" value="1"/>
</dbReference>
<comment type="domain">
    <text evidence="10">The IMP cyclohydrolase activity resides in the N-terminal region.</text>
</comment>
<keyword evidence="4 10" id="KW-0808">Transferase</keyword>
<dbReference type="Gene3D" id="3.40.50.1380">
    <property type="entry name" value="Methylglyoxal synthase-like domain"/>
    <property type="match status" value="1"/>
</dbReference>
<proteinExistence type="inferred from homology"/>
<dbReference type="InterPro" id="IPR024051">
    <property type="entry name" value="AICAR_Tfase_dup_dom_sf"/>
</dbReference>
<dbReference type="HAMAP" id="MF_00139">
    <property type="entry name" value="PurH"/>
    <property type="match status" value="1"/>
</dbReference>
<dbReference type="Pfam" id="PF02142">
    <property type="entry name" value="MGS"/>
    <property type="match status" value="1"/>
</dbReference>
<comment type="pathway">
    <text evidence="2 10">Purine metabolism; IMP biosynthesis via de novo pathway; 5-formamido-1-(5-phospho-D-ribosyl)imidazole-4-carboxamide from 5-amino-1-(5-phospho-D-ribosyl)imidazole-4-carboxamide (10-formyl THF route): step 1/1.</text>
</comment>
<comment type="pathway">
    <text evidence="1 10">Purine metabolism; IMP biosynthesis via de novo pathway; IMP from 5-formamido-1-(5-phospho-D-ribosyl)imidazole-4-carboxamide: step 1/1.</text>
</comment>
<keyword evidence="6 10" id="KW-0378">Hydrolase</keyword>
<evidence type="ECO:0000256" key="8">
    <source>
        <dbReference type="ARBA" id="ARBA00050488"/>
    </source>
</evidence>
<dbReference type="AlphaFoldDB" id="A0A7C1JCS0"/>
<name>A0A7C1JCS0_9CHLR</name>
<dbReference type="PIRSF" id="PIRSF000414">
    <property type="entry name" value="AICARFT_IMPCHas"/>
    <property type="match status" value="1"/>
</dbReference>
<evidence type="ECO:0000256" key="1">
    <source>
        <dbReference type="ARBA" id="ARBA00004844"/>
    </source>
</evidence>
<dbReference type="PROSITE" id="PS51855">
    <property type="entry name" value="MGS"/>
    <property type="match status" value="1"/>
</dbReference>
<comment type="caution">
    <text evidence="12">The sequence shown here is derived from an EMBL/GenBank/DDBJ whole genome shotgun (WGS) entry which is preliminary data.</text>
</comment>
<dbReference type="GO" id="GO:0006189">
    <property type="term" value="P:'de novo' IMP biosynthetic process"/>
    <property type="evidence" value="ECO:0007669"/>
    <property type="project" value="UniProtKB-UniRule"/>
</dbReference>
<organism evidence="12">
    <name type="scientific">Caldilinea aerophila</name>
    <dbReference type="NCBI Taxonomy" id="133453"/>
    <lineage>
        <taxon>Bacteria</taxon>
        <taxon>Bacillati</taxon>
        <taxon>Chloroflexota</taxon>
        <taxon>Caldilineae</taxon>
        <taxon>Caldilineales</taxon>
        <taxon>Caldilineaceae</taxon>
        <taxon>Caldilinea</taxon>
    </lineage>
</organism>
<dbReference type="CDD" id="cd01421">
    <property type="entry name" value="IMPCH"/>
    <property type="match status" value="1"/>
</dbReference>
<dbReference type="EC" id="2.1.2.3" evidence="10"/>
<dbReference type="GO" id="GO:0004643">
    <property type="term" value="F:phosphoribosylaminoimidazolecarboxamide formyltransferase activity"/>
    <property type="evidence" value="ECO:0007669"/>
    <property type="project" value="UniProtKB-UniRule"/>
</dbReference>
<protein>
    <recommendedName>
        <fullName evidence="10">Bifunctional purine biosynthesis protein PurH</fullName>
    </recommendedName>
    <domain>
        <recommendedName>
            <fullName evidence="10">Phosphoribosylaminoimidazolecarboxamide formyltransferase</fullName>
            <ecNumber evidence="10">2.1.2.3</ecNumber>
        </recommendedName>
        <alternativeName>
            <fullName evidence="10">AICAR transformylase</fullName>
        </alternativeName>
    </domain>
    <domain>
        <recommendedName>
            <fullName evidence="10">IMP cyclohydrolase</fullName>
            <ecNumber evidence="10">3.5.4.10</ecNumber>
        </recommendedName>
        <alternativeName>
            <fullName evidence="10">ATIC</fullName>
        </alternativeName>
        <alternativeName>
            <fullName evidence="10">IMP synthase</fullName>
        </alternativeName>
        <alternativeName>
            <fullName evidence="10">Inosinicase</fullName>
        </alternativeName>
    </domain>
</protein>
<dbReference type="GO" id="GO:0003937">
    <property type="term" value="F:IMP cyclohydrolase activity"/>
    <property type="evidence" value="ECO:0007669"/>
    <property type="project" value="UniProtKB-UniRule"/>
</dbReference>
<comment type="catalytic activity">
    <reaction evidence="8 10">
        <text>(6R)-10-formyltetrahydrofolate + 5-amino-1-(5-phospho-beta-D-ribosyl)imidazole-4-carboxamide = 5-formamido-1-(5-phospho-D-ribosyl)imidazole-4-carboxamide + (6S)-5,6,7,8-tetrahydrofolate</text>
        <dbReference type="Rhea" id="RHEA:22192"/>
        <dbReference type="ChEBI" id="CHEBI:57453"/>
        <dbReference type="ChEBI" id="CHEBI:58467"/>
        <dbReference type="ChEBI" id="CHEBI:58475"/>
        <dbReference type="ChEBI" id="CHEBI:195366"/>
        <dbReference type="EC" id="2.1.2.3"/>
    </reaction>
</comment>
<dbReference type="InterPro" id="IPR011607">
    <property type="entry name" value="MGS-like_dom"/>
</dbReference>
<dbReference type="FunFam" id="3.40.50.1380:FF:000001">
    <property type="entry name" value="Bifunctional purine biosynthesis protein PurH"/>
    <property type="match status" value="1"/>
</dbReference>
<evidence type="ECO:0000259" key="11">
    <source>
        <dbReference type="PROSITE" id="PS51855"/>
    </source>
</evidence>